<dbReference type="AlphaFoldDB" id="A0A409X0B1"/>
<keyword evidence="3" id="KW-1185">Reference proteome</keyword>
<protein>
    <submittedName>
        <fullName evidence="2">Uncharacterized protein</fullName>
    </submittedName>
</protein>
<proteinExistence type="predicted"/>
<keyword evidence="1" id="KW-0472">Membrane</keyword>
<dbReference type="InParanoid" id="A0A409X0B1"/>
<name>A0A409X0B1_PSICY</name>
<dbReference type="EMBL" id="NHYD01002923">
    <property type="protein sequence ID" value="PPQ84161.1"/>
    <property type="molecule type" value="Genomic_DNA"/>
</dbReference>
<gene>
    <name evidence="2" type="ORF">CVT25_002027</name>
</gene>
<comment type="caution">
    <text evidence="2">The sequence shown here is derived from an EMBL/GenBank/DDBJ whole genome shotgun (WGS) entry which is preliminary data.</text>
</comment>
<feature type="transmembrane region" description="Helical" evidence="1">
    <location>
        <begin position="55"/>
        <end position="79"/>
    </location>
</feature>
<feature type="non-terminal residue" evidence="2">
    <location>
        <position position="1"/>
    </location>
</feature>
<evidence type="ECO:0000313" key="2">
    <source>
        <dbReference type="EMBL" id="PPQ84161.1"/>
    </source>
</evidence>
<feature type="transmembrane region" description="Helical" evidence="1">
    <location>
        <begin position="91"/>
        <end position="108"/>
    </location>
</feature>
<organism evidence="2 3">
    <name type="scientific">Psilocybe cyanescens</name>
    <dbReference type="NCBI Taxonomy" id="93625"/>
    <lineage>
        <taxon>Eukaryota</taxon>
        <taxon>Fungi</taxon>
        <taxon>Dikarya</taxon>
        <taxon>Basidiomycota</taxon>
        <taxon>Agaricomycotina</taxon>
        <taxon>Agaricomycetes</taxon>
        <taxon>Agaricomycetidae</taxon>
        <taxon>Agaricales</taxon>
        <taxon>Agaricineae</taxon>
        <taxon>Strophariaceae</taxon>
        <taxon>Psilocybe</taxon>
    </lineage>
</organism>
<evidence type="ECO:0000313" key="3">
    <source>
        <dbReference type="Proteomes" id="UP000283269"/>
    </source>
</evidence>
<dbReference type="OrthoDB" id="3053835at2759"/>
<keyword evidence="1" id="KW-0812">Transmembrane</keyword>
<keyword evidence="1" id="KW-1133">Transmembrane helix</keyword>
<evidence type="ECO:0000256" key="1">
    <source>
        <dbReference type="SAM" id="Phobius"/>
    </source>
</evidence>
<reference evidence="2 3" key="1">
    <citation type="journal article" date="2018" name="Evol. Lett.">
        <title>Horizontal gene cluster transfer increased hallucinogenic mushroom diversity.</title>
        <authorList>
            <person name="Reynolds H.T."/>
            <person name="Vijayakumar V."/>
            <person name="Gluck-Thaler E."/>
            <person name="Korotkin H.B."/>
            <person name="Matheny P.B."/>
            <person name="Slot J.C."/>
        </authorList>
    </citation>
    <scope>NUCLEOTIDE SEQUENCE [LARGE SCALE GENOMIC DNA]</scope>
    <source>
        <strain evidence="2 3">2631</strain>
    </source>
</reference>
<feature type="transmembrane region" description="Helical" evidence="1">
    <location>
        <begin position="12"/>
        <end position="35"/>
    </location>
</feature>
<dbReference type="Proteomes" id="UP000283269">
    <property type="component" value="Unassembled WGS sequence"/>
</dbReference>
<sequence>FYSTAFPEEHGILKAIVYVVYLLELTQTVLITKTMFRSFVYGFLDKNGLDKIHDYWLSVPVIGASVACIVQLFYAYRIVVLARCFIHTKSALIVIALSVIVVSIPLIYNRHSSSYYIDAELLF</sequence>
<accession>A0A409X0B1</accession>